<dbReference type="InterPro" id="IPR023772">
    <property type="entry name" value="DNA-bd_HTH_TetR-type_CS"/>
</dbReference>
<dbReference type="SUPFAM" id="SSF46689">
    <property type="entry name" value="Homeodomain-like"/>
    <property type="match status" value="1"/>
</dbReference>
<evidence type="ECO:0000256" key="1">
    <source>
        <dbReference type="ARBA" id="ARBA00023125"/>
    </source>
</evidence>
<dbReference type="InterPro" id="IPR001647">
    <property type="entry name" value="HTH_TetR"/>
</dbReference>
<sequence length="203" mass="23883">MAKHEDLRVIRTKKMIYTAFVKLVNEYGFDSLTVQQIADEAMINRATFYSHFKDKQDLFDQIFNTVLSYFNEFKHAEIFLDKNTVNLPVLEHTLANIFRNIGNNRELFFLIADSSMRNQLIEHLETLVRETTTGFLDNLKITQNDRIIPKEFVFSYMTSTFMGTLNWWLKSDEEFDPESLAHFMIQLIENSHLTVLGVKLIRA</sequence>
<dbReference type="OrthoDB" id="9810250at2"/>
<dbReference type="InterPro" id="IPR050624">
    <property type="entry name" value="HTH-type_Tx_Regulator"/>
</dbReference>
<dbReference type="AlphaFoldDB" id="A0A5P1WY23"/>
<evidence type="ECO:0000313" key="5">
    <source>
        <dbReference type="Proteomes" id="UP000325295"/>
    </source>
</evidence>
<dbReference type="Pfam" id="PF14278">
    <property type="entry name" value="TetR_C_8"/>
    <property type="match status" value="1"/>
</dbReference>
<accession>A0A5P1WY23</accession>
<evidence type="ECO:0000259" key="3">
    <source>
        <dbReference type="PROSITE" id="PS50977"/>
    </source>
</evidence>
<reference evidence="4 5" key="1">
    <citation type="submission" date="2019-09" db="EMBL/GenBank/DDBJ databases">
        <title>Complete Genome Sequence of Lactobacillus nenjiangensis SH-Y15, isolated from sauerkraut.</title>
        <authorList>
            <person name="Yang H."/>
        </authorList>
    </citation>
    <scope>NUCLEOTIDE SEQUENCE [LARGE SCALE GENOMIC DNA]</scope>
    <source>
        <strain evidence="4 5">SH-Y15</strain>
    </source>
</reference>
<proteinExistence type="predicted"/>
<feature type="DNA-binding region" description="H-T-H motif" evidence="2">
    <location>
        <begin position="33"/>
        <end position="52"/>
    </location>
</feature>
<evidence type="ECO:0000313" key="4">
    <source>
        <dbReference type="EMBL" id="QER66550.1"/>
    </source>
</evidence>
<keyword evidence="1 2" id="KW-0238">DNA-binding</keyword>
<dbReference type="Gene3D" id="1.10.357.10">
    <property type="entry name" value="Tetracycline Repressor, domain 2"/>
    <property type="match status" value="1"/>
</dbReference>
<dbReference type="PRINTS" id="PR00455">
    <property type="entry name" value="HTHTETR"/>
</dbReference>
<dbReference type="RefSeq" id="WP_150203177.1">
    <property type="nucleotide sequence ID" value="NZ_CP043939.1"/>
</dbReference>
<name>A0A5P1WY23_9LACO</name>
<dbReference type="PROSITE" id="PS01081">
    <property type="entry name" value="HTH_TETR_1"/>
    <property type="match status" value="1"/>
</dbReference>
<dbReference type="EMBL" id="CP043939">
    <property type="protein sequence ID" value="QER66550.1"/>
    <property type="molecule type" value="Genomic_DNA"/>
</dbReference>
<dbReference type="GO" id="GO:0003677">
    <property type="term" value="F:DNA binding"/>
    <property type="evidence" value="ECO:0007669"/>
    <property type="project" value="UniProtKB-UniRule"/>
</dbReference>
<dbReference type="InterPro" id="IPR039532">
    <property type="entry name" value="TetR_C_Firmicutes"/>
</dbReference>
<dbReference type="PROSITE" id="PS50977">
    <property type="entry name" value="HTH_TETR_2"/>
    <property type="match status" value="1"/>
</dbReference>
<feature type="domain" description="HTH tetR-type" evidence="3">
    <location>
        <begin position="10"/>
        <end position="70"/>
    </location>
</feature>
<gene>
    <name evidence="4" type="ORF">F0161_00805</name>
</gene>
<dbReference type="InterPro" id="IPR009057">
    <property type="entry name" value="Homeodomain-like_sf"/>
</dbReference>
<keyword evidence="5" id="KW-1185">Reference proteome</keyword>
<dbReference type="PANTHER" id="PTHR43479">
    <property type="entry name" value="ACREF/ENVCD OPERON REPRESSOR-RELATED"/>
    <property type="match status" value="1"/>
</dbReference>
<dbReference type="PANTHER" id="PTHR43479:SF7">
    <property type="entry name" value="TETR-FAMILY TRANSCRIPTIONAL REGULATOR"/>
    <property type="match status" value="1"/>
</dbReference>
<dbReference type="Proteomes" id="UP000325295">
    <property type="component" value="Chromosome"/>
</dbReference>
<dbReference type="KEGG" id="lnn:F0161_00805"/>
<protein>
    <submittedName>
        <fullName evidence="4">TetR/AcrR family transcriptional regulator</fullName>
    </submittedName>
</protein>
<evidence type="ECO:0000256" key="2">
    <source>
        <dbReference type="PROSITE-ProRule" id="PRU00335"/>
    </source>
</evidence>
<dbReference type="Pfam" id="PF00440">
    <property type="entry name" value="TetR_N"/>
    <property type="match status" value="1"/>
</dbReference>
<organism evidence="4 5">
    <name type="scientific">Paucilactobacillus nenjiangensis</name>
    <dbReference type="NCBI Taxonomy" id="1296540"/>
    <lineage>
        <taxon>Bacteria</taxon>
        <taxon>Bacillati</taxon>
        <taxon>Bacillota</taxon>
        <taxon>Bacilli</taxon>
        <taxon>Lactobacillales</taxon>
        <taxon>Lactobacillaceae</taxon>
        <taxon>Paucilactobacillus</taxon>
    </lineage>
</organism>